<dbReference type="GO" id="GO:0030091">
    <property type="term" value="P:protein repair"/>
    <property type="evidence" value="ECO:0007669"/>
    <property type="project" value="UniProtKB-UniRule"/>
</dbReference>
<keyword evidence="2 8" id="KW-0813">Transport</keyword>
<keyword evidence="6 8" id="KW-0408">Iron</keyword>
<comment type="cofactor">
    <cofactor evidence="8">
        <name>FMN</name>
        <dbReference type="ChEBI" id="CHEBI:58210"/>
    </cofactor>
    <text evidence="8">Binds 1 FMN per subunit.</text>
</comment>
<name>A0A317C6M4_9GAMM</name>
<reference evidence="10 11" key="1">
    <citation type="submission" date="2018-05" db="EMBL/GenBank/DDBJ databases">
        <title>Leucothrix arctica sp. nov., isolated from Arctic seawater.</title>
        <authorList>
            <person name="Choi A."/>
            <person name="Baek K."/>
        </authorList>
    </citation>
    <scope>NUCLEOTIDE SEQUENCE [LARGE SCALE GENOMIC DNA]</scope>
    <source>
        <strain evidence="10 11">JCM 18388</strain>
    </source>
</reference>
<dbReference type="PANTHER" id="PTHR36964:SF1">
    <property type="entry name" value="PROTEIN-METHIONINE-SULFOXIDE REDUCTASE HEME-BINDING SUBUNIT MSRQ"/>
    <property type="match status" value="1"/>
</dbReference>
<evidence type="ECO:0000256" key="6">
    <source>
        <dbReference type="ARBA" id="ARBA00023004"/>
    </source>
</evidence>
<comment type="function">
    <text evidence="8">Part of the MsrPQ system that repairs oxidized periplasmic proteins containing methionine sulfoxide residues (Met-O), using respiratory chain electrons. Thus protects these proteins from oxidative-stress damage caused by reactive species of oxygen and chlorine generated by the host defense mechanisms. MsrPQ is essential for the maintenance of envelope integrity under bleach stress, rescuing a wide series of structurally unrelated periplasmic proteins from methionine oxidation. MsrQ provides electrons for reduction to the reductase catalytic subunit MsrP, using the quinone pool of the respiratory chain.</text>
</comment>
<evidence type="ECO:0000256" key="7">
    <source>
        <dbReference type="ARBA" id="ARBA00023136"/>
    </source>
</evidence>
<comment type="subunit">
    <text evidence="8">Heterodimer of a catalytic subunit (MsrP) and a heme-binding subunit (MsrQ).</text>
</comment>
<keyword evidence="3 8" id="KW-0349">Heme</keyword>
<dbReference type="Pfam" id="PF01794">
    <property type="entry name" value="Ferric_reduct"/>
    <property type="match status" value="1"/>
</dbReference>
<dbReference type="GO" id="GO:0010181">
    <property type="term" value="F:FMN binding"/>
    <property type="evidence" value="ECO:0007669"/>
    <property type="project" value="UniProtKB-UniRule"/>
</dbReference>
<keyword evidence="4 8" id="KW-0812">Transmembrane</keyword>
<comment type="similarity">
    <text evidence="8">Belongs to the MsrQ family.</text>
</comment>
<evidence type="ECO:0000313" key="10">
    <source>
        <dbReference type="EMBL" id="PWQ93053.1"/>
    </source>
</evidence>
<feature type="transmembrane region" description="Helical" evidence="8">
    <location>
        <begin position="119"/>
        <end position="137"/>
    </location>
</feature>
<comment type="caution">
    <text evidence="10">The sequence shown here is derived from an EMBL/GenBank/DDBJ whole genome shotgun (WGS) entry which is preliminary data.</text>
</comment>
<evidence type="ECO:0000313" key="11">
    <source>
        <dbReference type="Proteomes" id="UP000245539"/>
    </source>
</evidence>
<dbReference type="OrthoDB" id="9788328at2"/>
<feature type="domain" description="Ferric oxidoreductase" evidence="9">
    <location>
        <begin position="48"/>
        <end position="162"/>
    </location>
</feature>
<dbReference type="HAMAP" id="MF_01207">
    <property type="entry name" value="MsrQ"/>
    <property type="match status" value="1"/>
</dbReference>
<feature type="transmembrane region" description="Helical" evidence="8">
    <location>
        <begin position="81"/>
        <end position="99"/>
    </location>
</feature>
<keyword evidence="8" id="KW-1003">Cell membrane</keyword>
<evidence type="ECO:0000256" key="4">
    <source>
        <dbReference type="ARBA" id="ARBA00022692"/>
    </source>
</evidence>
<evidence type="ECO:0000256" key="1">
    <source>
        <dbReference type="ARBA" id="ARBA00004141"/>
    </source>
</evidence>
<feature type="transmembrane region" description="Helical" evidence="8">
    <location>
        <begin position="149"/>
        <end position="169"/>
    </location>
</feature>
<dbReference type="GO" id="GO:0016679">
    <property type="term" value="F:oxidoreductase activity, acting on diphenols and related substances as donors"/>
    <property type="evidence" value="ECO:0007669"/>
    <property type="project" value="TreeGrafter"/>
</dbReference>
<dbReference type="Proteomes" id="UP000245539">
    <property type="component" value="Unassembled WGS sequence"/>
</dbReference>
<feature type="transmembrane region" description="Helical" evidence="8">
    <location>
        <begin position="175"/>
        <end position="192"/>
    </location>
</feature>
<feature type="transmembrane region" description="Helical" evidence="8">
    <location>
        <begin position="51"/>
        <end position="69"/>
    </location>
</feature>
<evidence type="ECO:0000259" key="9">
    <source>
        <dbReference type="Pfam" id="PF01794"/>
    </source>
</evidence>
<dbReference type="GO" id="GO:0020037">
    <property type="term" value="F:heme binding"/>
    <property type="evidence" value="ECO:0007669"/>
    <property type="project" value="UniProtKB-UniRule"/>
</dbReference>
<keyword evidence="8" id="KW-0479">Metal-binding</keyword>
<proteinExistence type="inferred from homology"/>
<dbReference type="PANTHER" id="PTHR36964">
    <property type="entry name" value="PROTEIN-METHIONINE-SULFOXIDE REDUCTASE HEME-BINDING SUBUNIT MSRQ"/>
    <property type="match status" value="1"/>
</dbReference>
<keyword evidence="11" id="KW-1185">Reference proteome</keyword>
<sequence>MQLKATTFNNILKPILFLLLLAPTIWLIAGLWLNTLGANPIEYILHTLGDWALRILLLTLLLSPLRRLLNWIQLVQLRRMMGLFTFYYASLHLLCYLWFEQGFNLSSVYSDVWDRPFILFGMTAFLFLIPLAITSTRNKMRQLGRRWKVLHMLVYPAVIFGVVHFWWLVKADTTEPLIYALLTFILLTERLWRFKRGEKSGA</sequence>
<dbReference type="InterPro" id="IPR022837">
    <property type="entry name" value="MsrQ-like"/>
</dbReference>
<organism evidence="10 11">
    <name type="scientific">Leucothrix pacifica</name>
    <dbReference type="NCBI Taxonomy" id="1247513"/>
    <lineage>
        <taxon>Bacteria</taxon>
        <taxon>Pseudomonadati</taxon>
        <taxon>Pseudomonadota</taxon>
        <taxon>Gammaproteobacteria</taxon>
        <taxon>Thiotrichales</taxon>
        <taxon>Thiotrichaceae</taxon>
        <taxon>Leucothrix</taxon>
    </lineage>
</organism>
<accession>A0A317C6M4</accession>
<dbReference type="AlphaFoldDB" id="A0A317C6M4"/>
<dbReference type="GO" id="GO:0009055">
    <property type="term" value="F:electron transfer activity"/>
    <property type="evidence" value="ECO:0007669"/>
    <property type="project" value="UniProtKB-UniRule"/>
</dbReference>
<evidence type="ECO:0000256" key="2">
    <source>
        <dbReference type="ARBA" id="ARBA00022448"/>
    </source>
</evidence>
<gene>
    <name evidence="8" type="primary">msrQ</name>
    <name evidence="10" type="ORF">DKW60_18380</name>
</gene>
<keyword evidence="8" id="KW-0249">Electron transport</keyword>
<comment type="cofactor">
    <cofactor evidence="8">
        <name>heme b</name>
        <dbReference type="ChEBI" id="CHEBI:60344"/>
    </cofactor>
    <text evidence="8">Binds 1 heme b (iron(II)-protoporphyrin IX) group per subunit.</text>
</comment>
<keyword evidence="8" id="KW-0288">FMN</keyword>
<comment type="subcellular location">
    <subcellularLocation>
        <location evidence="8">Cell membrane</location>
        <topology evidence="8">Multi-pass membrane protein</topology>
    </subcellularLocation>
    <subcellularLocation>
        <location evidence="1">Membrane</location>
        <topology evidence="1">Multi-pass membrane protein</topology>
    </subcellularLocation>
</comment>
<keyword evidence="5 8" id="KW-1133">Transmembrane helix</keyword>
<dbReference type="EMBL" id="QGKM01000069">
    <property type="protein sequence ID" value="PWQ93053.1"/>
    <property type="molecule type" value="Genomic_DNA"/>
</dbReference>
<dbReference type="GO" id="GO:0046872">
    <property type="term" value="F:metal ion binding"/>
    <property type="evidence" value="ECO:0007669"/>
    <property type="project" value="UniProtKB-KW"/>
</dbReference>
<evidence type="ECO:0000256" key="8">
    <source>
        <dbReference type="HAMAP-Rule" id="MF_01207"/>
    </source>
</evidence>
<protein>
    <recommendedName>
        <fullName evidence="8">Protein-methionine-sulfoxide reductase heme-binding subunit MsrQ</fullName>
    </recommendedName>
    <alternativeName>
        <fullName evidence="8">Flavocytochrome MsrQ</fullName>
    </alternativeName>
</protein>
<evidence type="ECO:0000256" key="5">
    <source>
        <dbReference type="ARBA" id="ARBA00022989"/>
    </source>
</evidence>
<dbReference type="InterPro" id="IPR013130">
    <property type="entry name" value="Fe3_Rdtase_TM_dom"/>
</dbReference>
<evidence type="ECO:0000256" key="3">
    <source>
        <dbReference type="ARBA" id="ARBA00022617"/>
    </source>
</evidence>
<dbReference type="RefSeq" id="WP_109839125.1">
    <property type="nucleotide sequence ID" value="NZ_QGKM01000069.1"/>
</dbReference>
<keyword evidence="7 8" id="KW-0472">Membrane</keyword>
<keyword evidence="8" id="KW-0285">Flavoprotein</keyword>
<dbReference type="GO" id="GO:0005886">
    <property type="term" value="C:plasma membrane"/>
    <property type="evidence" value="ECO:0007669"/>
    <property type="project" value="UniProtKB-SubCell"/>
</dbReference>
<feature type="transmembrane region" description="Helical" evidence="8">
    <location>
        <begin position="12"/>
        <end position="31"/>
    </location>
</feature>